<keyword evidence="4" id="KW-1185">Reference proteome</keyword>
<dbReference type="PANTHER" id="PTHR21096">
    <property type="entry name" value="PROTEIN FAM136A"/>
    <property type="match status" value="1"/>
</dbReference>
<proteinExistence type="inferred from homology"/>
<protein>
    <recommendedName>
        <fullName evidence="2">Protein FAM136A</fullName>
    </recommendedName>
</protein>
<evidence type="ECO:0000256" key="2">
    <source>
        <dbReference type="ARBA" id="ARBA00017657"/>
    </source>
</evidence>
<dbReference type="InterPro" id="IPR008560">
    <property type="entry name" value="DUF842_euk"/>
</dbReference>
<dbReference type="PANTHER" id="PTHR21096:SF0">
    <property type="entry name" value="PROTEIN FAM136A"/>
    <property type="match status" value="1"/>
</dbReference>
<reference evidence="3" key="2">
    <citation type="submission" date="2025-09" db="UniProtKB">
        <authorList>
            <consortium name="Ensembl"/>
        </authorList>
    </citation>
    <scope>IDENTIFICATION</scope>
</reference>
<reference evidence="3" key="1">
    <citation type="submission" date="2025-08" db="UniProtKB">
        <authorList>
            <consortium name="Ensembl"/>
        </authorList>
    </citation>
    <scope>IDENTIFICATION</scope>
</reference>
<dbReference type="AlphaFoldDB" id="A0A8B9EIP3"/>
<sequence>MLCYSAALRGGAKQCSIAQHAAPCTGAALGSIAHQRSLAQHAALHDRHHCTPLQHRASLQRCTACSITHQRGIARHAALHTITALRTVVALHTVLALHGCSVARCCSTAHSYSIAQCCSVARYYSIACRCSIAHDGSVANSCGVAHPCTPLQHCTLLRRCTLLQRSTPLQPSLPAPFPVPAGRCWGSPLPEGVAPGSARSSTASSACCKALARGVGVPGGIGLHAADPSSLQGAMFRCSARCCENGTASMQQVQQCIERCHAPLAQAQAIVTGELERFQDRLSRCTLHCNDKAKDALEAGGAEARVRAQLDACVAACGDDHLRLIPAMAKKMKDSLAALRQ</sequence>
<organism evidence="3 4">
    <name type="scientific">Anser cygnoides</name>
    <name type="common">Swan goose</name>
    <dbReference type="NCBI Taxonomy" id="8845"/>
    <lineage>
        <taxon>Eukaryota</taxon>
        <taxon>Metazoa</taxon>
        <taxon>Chordata</taxon>
        <taxon>Craniata</taxon>
        <taxon>Vertebrata</taxon>
        <taxon>Euteleostomi</taxon>
        <taxon>Archelosauria</taxon>
        <taxon>Archosauria</taxon>
        <taxon>Dinosauria</taxon>
        <taxon>Saurischia</taxon>
        <taxon>Theropoda</taxon>
        <taxon>Coelurosauria</taxon>
        <taxon>Aves</taxon>
        <taxon>Neognathae</taxon>
        <taxon>Galloanserae</taxon>
        <taxon>Anseriformes</taxon>
        <taxon>Anatidae</taxon>
        <taxon>Anserinae</taxon>
        <taxon>Anser</taxon>
    </lineage>
</organism>
<comment type="similarity">
    <text evidence="1">Belongs to the FAM136 family.</text>
</comment>
<name>A0A8B9EIP3_ANSCY</name>
<dbReference type="Proteomes" id="UP000694521">
    <property type="component" value="Unplaced"/>
</dbReference>
<evidence type="ECO:0000313" key="3">
    <source>
        <dbReference type="Ensembl" id="ENSACDP00005022210.1"/>
    </source>
</evidence>
<dbReference type="GO" id="GO:0005737">
    <property type="term" value="C:cytoplasm"/>
    <property type="evidence" value="ECO:0007669"/>
    <property type="project" value="TreeGrafter"/>
</dbReference>
<dbReference type="Pfam" id="PF05811">
    <property type="entry name" value="DUF842"/>
    <property type="match status" value="1"/>
</dbReference>
<evidence type="ECO:0000313" key="4">
    <source>
        <dbReference type="Proteomes" id="UP000694521"/>
    </source>
</evidence>
<evidence type="ECO:0000256" key="1">
    <source>
        <dbReference type="ARBA" id="ARBA00009952"/>
    </source>
</evidence>
<accession>A0A8B9EIP3</accession>
<dbReference type="Ensembl" id="ENSACDT00005026573.1">
    <property type="protein sequence ID" value="ENSACDP00005022210.1"/>
    <property type="gene ID" value="ENSACDG00005016084.1"/>
</dbReference>